<proteinExistence type="predicted"/>
<sequence>MMVGDGLDDEGDQAGERRSGDDGANGPQEDLAADDEATQIHVLLLLLALVPGPSEEPALLSLVQLPGSHRQRRAVQIEVAAAVIIGGGVGVDLQRPAPGIAAVDAHPFPVSFLLALPRLKMRPSSLSSTPFSLLAKATTTIRE</sequence>
<protein>
    <submittedName>
        <fullName evidence="2">Uncharacterized protein</fullName>
    </submittedName>
</protein>
<evidence type="ECO:0000313" key="2">
    <source>
        <dbReference type="EMBL" id="URE02638.1"/>
    </source>
</evidence>
<dbReference type="EMBL" id="CP097507">
    <property type="protein sequence ID" value="URE02638.1"/>
    <property type="molecule type" value="Genomic_DNA"/>
</dbReference>
<name>A0A9E7FX10_9LILI</name>
<gene>
    <name evidence="2" type="ORF">MUK42_29279</name>
</gene>
<dbReference type="AlphaFoldDB" id="A0A9E7FX10"/>
<keyword evidence="3" id="KW-1185">Reference proteome</keyword>
<feature type="region of interest" description="Disordered" evidence="1">
    <location>
        <begin position="1"/>
        <end position="30"/>
    </location>
</feature>
<dbReference type="OrthoDB" id="10257085at2759"/>
<feature type="compositionally biased region" description="Acidic residues" evidence="1">
    <location>
        <begin position="1"/>
        <end position="13"/>
    </location>
</feature>
<dbReference type="Proteomes" id="UP001055439">
    <property type="component" value="Chromosome 5"/>
</dbReference>
<reference evidence="2" key="1">
    <citation type="submission" date="2022-05" db="EMBL/GenBank/DDBJ databases">
        <title>The Musa troglodytarum L. genome provides insights into the mechanism of non-climacteric behaviour and enrichment of carotenoids.</title>
        <authorList>
            <person name="Wang J."/>
        </authorList>
    </citation>
    <scope>NUCLEOTIDE SEQUENCE</scope>
    <source>
        <tissue evidence="2">Leaf</tissue>
    </source>
</reference>
<evidence type="ECO:0000313" key="3">
    <source>
        <dbReference type="Proteomes" id="UP001055439"/>
    </source>
</evidence>
<accession>A0A9E7FX10</accession>
<evidence type="ECO:0000256" key="1">
    <source>
        <dbReference type="SAM" id="MobiDB-lite"/>
    </source>
</evidence>
<organism evidence="2 3">
    <name type="scientific">Musa troglodytarum</name>
    <name type="common">fe'i banana</name>
    <dbReference type="NCBI Taxonomy" id="320322"/>
    <lineage>
        <taxon>Eukaryota</taxon>
        <taxon>Viridiplantae</taxon>
        <taxon>Streptophyta</taxon>
        <taxon>Embryophyta</taxon>
        <taxon>Tracheophyta</taxon>
        <taxon>Spermatophyta</taxon>
        <taxon>Magnoliopsida</taxon>
        <taxon>Liliopsida</taxon>
        <taxon>Zingiberales</taxon>
        <taxon>Musaceae</taxon>
        <taxon>Musa</taxon>
    </lineage>
</organism>